<dbReference type="SUPFAM" id="SSF52980">
    <property type="entry name" value="Restriction endonuclease-like"/>
    <property type="match status" value="1"/>
</dbReference>
<evidence type="ECO:0000259" key="1">
    <source>
        <dbReference type="Pfam" id="PF12705"/>
    </source>
</evidence>
<dbReference type="Pfam" id="PF12705">
    <property type="entry name" value="PDDEXK_1"/>
    <property type="match status" value="1"/>
</dbReference>
<reference evidence="2" key="1">
    <citation type="submission" date="2018-05" db="EMBL/GenBank/DDBJ databases">
        <authorList>
            <person name="Lanie J.A."/>
            <person name="Ng W.-L."/>
            <person name="Kazmierczak K.M."/>
            <person name="Andrzejewski T.M."/>
            <person name="Davidsen T.M."/>
            <person name="Wayne K.J."/>
            <person name="Tettelin H."/>
            <person name="Glass J.I."/>
            <person name="Rusch D."/>
            <person name="Podicherti R."/>
            <person name="Tsui H.-C.T."/>
            <person name="Winkler M.E."/>
        </authorList>
    </citation>
    <scope>NUCLEOTIDE SEQUENCE</scope>
</reference>
<name>A0A382AV59_9ZZZZ</name>
<feature type="domain" description="PD-(D/E)XK endonuclease-like" evidence="1">
    <location>
        <begin position="17"/>
        <end position="264"/>
    </location>
</feature>
<evidence type="ECO:0000313" key="2">
    <source>
        <dbReference type="EMBL" id="SVB05416.1"/>
    </source>
</evidence>
<dbReference type="Gene3D" id="3.90.320.10">
    <property type="match status" value="1"/>
</dbReference>
<accession>A0A382AV59</accession>
<dbReference type="InterPro" id="IPR011604">
    <property type="entry name" value="PDDEXK-like_dom_sf"/>
</dbReference>
<proteinExistence type="predicted"/>
<organism evidence="2">
    <name type="scientific">marine metagenome</name>
    <dbReference type="NCBI Taxonomy" id="408172"/>
    <lineage>
        <taxon>unclassified sequences</taxon>
        <taxon>metagenomes</taxon>
        <taxon>ecological metagenomes</taxon>
    </lineage>
</organism>
<dbReference type="AlphaFoldDB" id="A0A382AV59"/>
<protein>
    <recommendedName>
        <fullName evidence="1">PD-(D/E)XK endonuclease-like domain-containing protein</fullName>
    </recommendedName>
</protein>
<dbReference type="EMBL" id="UINC01026982">
    <property type="protein sequence ID" value="SVB05416.1"/>
    <property type="molecule type" value="Genomic_DNA"/>
</dbReference>
<dbReference type="InterPro" id="IPR011335">
    <property type="entry name" value="Restrct_endonuc-II-like"/>
</dbReference>
<gene>
    <name evidence="2" type="ORF">METZ01_LOCUS158270</name>
</gene>
<sequence length="277" mass="32752">MLDKIKQMMSKGTSSNTFSYSQLSSFKNCPQQYKIIYLDGVRKSSESIEAFMGKRVHEVLEWLYSEENRVKPYITFDGLCQTFDNLWVEHWHKEIHIADTRKNSDFYYSIGKRCLSNYYSRYGPIFDQRVQDTEVDLKFTIGEHNFRGIIDRLDQPEPGKWIVHDYKTSKRPKTERQAMNDIQLALYQIAVEQNFGQVEEISLTWHFLRIGSEVTVLHTRDELEKLRKKLIKSADKINNCWGNEINFLPKESILCHWCYLWEECTAKVGPNPVKRAD</sequence>
<dbReference type="InterPro" id="IPR038726">
    <property type="entry name" value="PDDEXK_AddAB-type"/>
</dbReference>